<protein>
    <submittedName>
        <fullName evidence="5">HIT family protein</fullName>
    </submittedName>
</protein>
<evidence type="ECO:0000256" key="2">
    <source>
        <dbReference type="PIRSR" id="PIRSR601310-3"/>
    </source>
</evidence>
<dbReference type="InterPro" id="IPR011146">
    <property type="entry name" value="HIT-like"/>
</dbReference>
<dbReference type="GO" id="GO:0009117">
    <property type="term" value="P:nucleotide metabolic process"/>
    <property type="evidence" value="ECO:0007669"/>
    <property type="project" value="TreeGrafter"/>
</dbReference>
<dbReference type="SUPFAM" id="SSF54197">
    <property type="entry name" value="HIT-like"/>
    <property type="match status" value="1"/>
</dbReference>
<dbReference type="GO" id="GO:0003824">
    <property type="term" value="F:catalytic activity"/>
    <property type="evidence" value="ECO:0007669"/>
    <property type="project" value="InterPro"/>
</dbReference>
<proteinExistence type="predicted"/>
<organism evidence="5 6">
    <name type="scientific">Candidatus Desulfolinea nitratireducens</name>
    <dbReference type="NCBI Taxonomy" id="2841698"/>
    <lineage>
        <taxon>Bacteria</taxon>
        <taxon>Bacillati</taxon>
        <taxon>Chloroflexota</taxon>
        <taxon>Anaerolineae</taxon>
        <taxon>Anaerolineales</taxon>
        <taxon>Anaerolineales incertae sedis</taxon>
        <taxon>Candidatus Desulfolinea</taxon>
    </lineage>
</organism>
<dbReference type="Pfam" id="PF01230">
    <property type="entry name" value="HIT"/>
    <property type="match status" value="1"/>
</dbReference>
<dbReference type="PANTHER" id="PTHR46648:SF1">
    <property type="entry name" value="ADENOSINE 5'-MONOPHOSPHORAMIDASE HNT1"/>
    <property type="match status" value="1"/>
</dbReference>
<dbReference type="PROSITE" id="PS51084">
    <property type="entry name" value="HIT_2"/>
    <property type="match status" value="1"/>
</dbReference>
<evidence type="ECO:0000313" key="6">
    <source>
        <dbReference type="Proteomes" id="UP000614469"/>
    </source>
</evidence>
<feature type="short sequence motif" description="Histidine triad motif" evidence="2 3">
    <location>
        <begin position="96"/>
        <end position="100"/>
    </location>
</feature>
<comment type="caution">
    <text evidence="5">The sequence shown here is derived from an EMBL/GenBank/DDBJ whole genome shotgun (WGS) entry which is preliminary data.</text>
</comment>
<name>A0A8J6THF5_9CHLR</name>
<accession>A0A8J6THF5</accession>
<dbReference type="AlphaFoldDB" id="A0A8J6THF5"/>
<evidence type="ECO:0000259" key="4">
    <source>
        <dbReference type="PROSITE" id="PS51084"/>
    </source>
</evidence>
<evidence type="ECO:0000256" key="1">
    <source>
        <dbReference type="PIRSR" id="PIRSR601310-1"/>
    </source>
</evidence>
<dbReference type="Gene3D" id="3.30.428.10">
    <property type="entry name" value="HIT-like"/>
    <property type="match status" value="1"/>
</dbReference>
<evidence type="ECO:0000313" key="5">
    <source>
        <dbReference type="EMBL" id="MBC8334034.1"/>
    </source>
</evidence>
<dbReference type="PRINTS" id="PR00332">
    <property type="entry name" value="HISTRIAD"/>
</dbReference>
<dbReference type="PANTHER" id="PTHR46648">
    <property type="entry name" value="HIT FAMILY PROTEIN 1"/>
    <property type="match status" value="1"/>
</dbReference>
<dbReference type="Proteomes" id="UP000614469">
    <property type="component" value="Unassembled WGS sequence"/>
</dbReference>
<feature type="domain" description="HIT" evidence="4">
    <location>
        <begin position="4"/>
        <end position="111"/>
    </location>
</feature>
<dbReference type="InterPro" id="IPR001310">
    <property type="entry name" value="Histidine_triad_HIT"/>
</dbReference>
<dbReference type="EMBL" id="JACNJN010000038">
    <property type="protein sequence ID" value="MBC8334034.1"/>
    <property type="molecule type" value="Genomic_DNA"/>
</dbReference>
<gene>
    <name evidence="5" type="ORF">H8E29_02110</name>
</gene>
<feature type="active site" description="Tele-AMP-histidine intermediate" evidence="1">
    <location>
        <position position="98"/>
    </location>
</feature>
<sequence>MTCVFCEVSVRKVPASYVYNDRDVFAIMSLEQPNPYKVLVIPHAHVESIYDLEDELAASIFQVTAKIARAIRKVSNCDGMNLVQSNGRAGQQDVFHFHLHLVPRFAGDQIIFDWDNTPSKRETLDQFADEICLGLKK</sequence>
<dbReference type="InterPro" id="IPR036265">
    <property type="entry name" value="HIT-like_sf"/>
</dbReference>
<reference evidence="5 6" key="1">
    <citation type="submission" date="2020-08" db="EMBL/GenBank/DDBJ databases">
        <title>Bridging the membrane lipid divide: bacteria of the FCB group superphylum have the potential to synthesize archaeal ether lipids.</title>
        <authorList>
            <person name="Villanueva L."/>
            <person name="Von Meijenfeldt F.A.B."/>
            <person name="Westbye A.B."/>
            <person name="Yadav S."/>
            <person name="Hopmans E.C."/>
            <person name="Dutilh B.E."/>
            <person name="Sinninghe Damste J.S."/>
        </authorList>
    </citation>
    <scope>NUCLEOTIDE SEQUENCE [LARGE SCALE GENOMIC DNA]</scope>
    <source>
        <strain evidence="5">NIOZ-UU36</strain>
    </source>
</reference>
<evidence type="ECO:0000256" key="3">
    <source>
        <dbReference type="PROSITE-ProRule" id="PRU00464"/>
    </source>
</evidence>